<evidence type="ECO:0000313" key="3">
    <source>
        <dbReference type="EMBL" id="AOZ08315.1"/>
    </source>
</evidence>
<accession>A0ABM6F9K8</accession>
<sequence>MLQQTSIRKRSADSEHPIAYLILGGIASIKLNLLGEIYMGEFIAAVYTIYLLCSLQVERRFAGILGLTLLWSIAQIFSDLENGTDVSTSMKGVLAPLVFFATIYAVGNGFDSRHEKSLWFFVAGTTLYRLYDTTFNPIDVAIENPWKWGYAIPVLSLLLAYLSLRRASNMKVLVCLLMFSAVSIVFDFRSNAALPLFGAMAYLYRDSRPAAYLARAARASGGMIVIALTLAMGIYLLNEVFSFLFAHSADFGFLSQDAAHKYTVQATSDLGILLGGRPELLVSLRAFADAPLLGHGSWALDTGGYVDELNLLSHQLGMSLTDKFPELDSTLIPTHSFIMSAMVWAGITGGIFWAGLLGSCLRTFLLHLRRLPVYFCVGMPQLLWDAFFSPFGADNRWLAALYIGLLFAWTWPRPRGRQAAQPRTPKRRPALSRRPAQE</sequence>
<name>A0ABM6F9K8_9BURK</name>
<protein>
    <recommendedName>
        <fullName evidence="5">O-antigen ligase domain-containing protein</fullName>
    </recommendedName>
</protein>
<evidence type="ECO:0000256" key="2">
    <source>
        <dbReference type="SAM" id="Phobius"/>
    </source>
</evidence>
<gene>
    <name evidence="3" type="ORF">BKK80_20235</name>
</gene>
<evidence type="ECO:0000256" key="1">
    <source>
        <dbReference type="SAM" id="MobiDB-lite"/>
    </source>
</evidence>
<reference evidence="3 4" key="1">
    <citation type="submission" date="2016-10" db="EMBL/GenBank/DDBJ databases">
        <title>Complete genome sequences of three Cupriavidus strains isolated from various Malaysian environments.</title>
        <authorList>
            <person name="Abdullah A.A.-A."/>
            <person name="Shafie N.A.H."/>
            <person name="Lau N.S."/>
        </authorList>
    </citation>
    <scope>NUCLEOTIDE SEQUENCE [LARGE SCALE GENOMIC DNA]</scope>
    <source>
        <strain evidence="3 4">USMAA1020</strain>
    </source>
</reference>
<keyword evidence="2" id="KW-0812">Transmembrane</keyword>
<keyword evidence="4" id="KW-1185">Reference proteome</keyword>
<feature type="region of interest" description="Disordered" evidence="1">
    <location>
        <begin position="416"/>
        <end position="438"/>
    </location>
</feature>
<dbReference type="EMBL" id="CP017755">
    <property type="protein sequence ID" value="AOZ08315.1"/>
    <property type="molecule type" value="Genomic_DNA"/>
</dbReference>
<dbReference type="Proteomes" id="UP000177515">
    <property type="component" value="Chromosome 2"/>
</dbReference>
<evidence type="ECO:0000313" key="4">
    <source>
        <dbReference type="Proteomes" id="UP000177515"/>
    </source>
</evidence>
<feature type="transmembrane region" description="Helical" evidence="2">
    <location>
        <begin position="397"/>
        <end position="414"/>
    </location>
</feature>
<feature type="transmembrane region" description="Helical" evidence="2">
    <location>
        <begin position="89"/>
        <end position="107"/>
    </location>
</feature>
<evidence type="ECO:0008006" key="5">
    <source>
        <dbReference type="Google" id="ProtNLM"/>
    </source>
</evidence>
<feature type="transmembrane region" description="Helical" evidence="2">
    <location>
        <begin position="216"/>
        <end position="237"/>
    </location>
</feature>
<organism evidence="3 4">
    <name type="scientific">Cupriavidus malaysiensis</name>
    <dbReference type="NCBI Taxonomy" id="367825"/>
    <lineage>
        <taxon>Bacteria</taxon>
        <taxon>Pseudomonadati</taxon>
        <taxon>Pseudomonadota</taxon>
        <taxon>Betaproteobacteria</taxon>
        <taxon>Burkholderiales</taxon>
        <taxon>Burkholderiaceae</taxon>
        <taxon>Cupriavidus</taxon>
    </lineage>
</organism>
<feature type="transmembrane region" description="Helical" evidence="2">
    <location>
        <begin position="148"/>
        <end position="164"/>
    </location>
</feature>
<dbReference type="RefSeq" id="WP_071070980.1">
    <property type="nucleotide sequence ID" value="NZ_CP017755.1"/>
</dbReference>
<feature type="transmembrane region" description="Helical" evidence="2">
    <location>
        <begin position="371"/>
        <end position="391"/>
    </location>
</feature>
<feature type="transmembrane region" description="Helical" evidence="2">
    <location>
        <begin position="60"/>
        <end position="77"/>
    </location>
</feature>
<proteinExistence type="predicted"/>
<keyword evidence="2" id="KW-1133">Transmembrane helix</keyword>
<feature type="transmembrane region" description="Helical" evidence="2">
    <location>
        <begin position="337"/>
        <end position="359"/>
    </location>
</feature>
<keyword evidence="2" id="KW-0472">Membrane</keyword>